<dbReference type="EMBL" id="MHRF01000003">
    <property type="protein sequence ID" value="OHA18645.1"/>
    <property type="molecule type" value="Genomic_DNA"/>
</dbReference>
<accession>A0A1G2M418</accession>
<reference evidence="2 3" key="1">
    <citation type="journal article" date="2016" name="Nat. Commun.">
        <title>Thousands of microbial genomes shed light on interconnected biogeochemical processes in an aquifer system.</title>
        <authorList>
            <person name="Anantharaman K."/>
            <person name="Brown C.T."/>
            <person name="Hug L.A."/>
            <person name="Sharon I."/>
            <person name="Castelle C.J."/>
            <person name="Probst A.J."/>
            <person name="Thomas B.C."/>
            <person name="Singh A."/>
            <person name="Wilkins M.J."/>
            <person name="Karaoz U."/>
            <person name="Brodie E.L."/>
            <person name="Williams K.H."/>
            <person name="Hubbard S.S."/>
            <person name="Banfield J.F."/>
        </authorList>
    </citation>
    <scope>NUCLEOTIDE SEQUENCE [LARGE SCALE GENOMIC DNA]</scope>
</reference>
<proteinExistence type="predicted"/>
<dbReference type="AlphaFoldDB" id="A0A1G2M418"/>
<keyword evidence="1" id="KW-0472">Membrane</keyword>
<feature type="transmembrane region" description="Helical" evidence="1">
    <location>
        <begin position="67"/>
        <end position="88"/>
    </location>
</feature>
<sequence>MKAMYTYALLTGLFWGCYGPALAIARGQLKSPWAPYLAIGIAYLVWAVVCGWIGMKARGETISISNPGFWWAFGAGTLGAFGALSLTLAMVSGGSQMPQVIMAMVFGSAVLVAAVVAFIQLHNEHHVPLGLWIGIVAVAGGVILISYNTPVKHPVRTAAPTVRL</sequence>
<organism evidence="2 3">
    <name type="scientific">Candidatus Taylorbacteria bacterium RIFCSPHIGHO2_01_FULL_46_22b</name>
    <dbReference type="NCBI Taxonomy" id="1802301"/>
    <lineage>
        <taxon>Bacteria</taxon>
        <taxon>Candidatus Tayloriibacteriota</taxon>
    </lineage>
</organism>
<evidence type="ECO:0000313" key="3">
    <source>
        <dbReference type="Proteomes" id="UP000178873"/>
    </source>
</evidence>
<feature type="transmembrane region" description="Helical" evidence="1">
    <location>
        <begin position="100"/>
        <end position="122"/>
    </location>
</feature>
<gene>
    <name evidence="2" type="ORF">A2664_00250</name>
</gene>
<dbReference type="Proteomes" id="UP000178873">
    <property type="component" value="Unassembled WGS sequence"/>
</dbReference>
<comment type="caution">
    <text evidence="2">The sequence shown here is derived from an EMBL/GenBank/DDBJ whole genome shotgun (WGS) entry which is preliminary data.</text>
</comment>
<evidence type="ECO:0000313" key="2">
    <source>
        <dbReference type="EMBL" id="OHA18645.1"/>
    </source>
</evidence>
<evidence type="ECO:0008006" key="4">
    <source>
        <dbReference type="Google" id="ProtNLM"/>
    </source>
</evidence>
<feature type="transmembrane region" description="Helical" evidence="1">
    <location>
        <begin position="129"/>
        <end position="147"/>
    </location>
</feature>
<dbReference type="STRING" id="1802301.A2664_00250"/>
<keyword evidence="1" id="KW-1133">Transmembrane helix</keyword>
<name>A0A1G2M418_9BACT</name>
<keyword evidence="1" id="KW-0812">Transmembrane</keyword>
<feature type="transmembrane region" description="Helical" evidence="1">
    <location>
        <begin position="33"/>
        <end position="55"/>
    </location>
</feature>
<evidence type="ECO:0000256" key="1">
    <source>
        <dbReference type="SAM" id="Phobius"/>
    </source>
</evidence>
<protein>
    <recommendedName>
        <fullName evidence="4">EamA domain-containing protein</fullName>
    </recommendedName>
</protein>